<accession>A0AAE0BY44</accession>
<feature type="region of interest" description="Disordered" evidence="1">
    <location>
        <begin position="133"/>
        <end position="165"/>
    </location>
</feature>
<evidence type="ECO:0000313" key="2">
    <source>
        <dbReference type="EMBL" id="KAK3244159.1"/>
    </source>
</evidence>
<keyword evidence="3" id="KW-1185">Reference proteome</keyword>
<gene>
    <name evidence="2" type="ORF">CYMTET_46218</name>
</gene>
<feature type="compositionally biased region" description="Basic and acidic residues" evidence="1">
    <location>
        <begin position="153"/>
        <end position="165"/>
    </location>
</feature>
<dbReference type="AlphaFoldDB" id="A0AAE0BY44"/>
<sequence length="165" mass="17708">VVLILIPALKGVGYRRGLRYGEDICLVQEALYAGCTTLKVYTYAYMGIRLAQGGCQPERLPPSTTRPLPPPTVPPLQGGATSAAQIAEGARGDCQAREPLREDALWLGGRAFADIDDVKCFCSALLREAEAPVVLTGEDAPRSPPRRQPGLRASREGSPRPEPRG</sequence>
<feature type="non-terminal residue" evidence="2">
    <location>
        <position position="1"/>
    </location>
</feature>
<evidence type="ECO:0000256" key="1">
    <source>
        <dbReference type="SAM" id="MobiDB-lite"/>
    </source>
</evidence>
<dbReference type="Proteomes" id="UP001190700">
    <property type="component" value="Unassembled WGS sequence"/>
</dbReference>
<name>A0AAE0BY44_9CHLO</name>
<comment type="caution">
    <text evidence="2">The sequence shown here is derived from an EMBL/GenBank/DDBJ whole genome shotgun (WGS) entry which is preliminary data.</text>
</comment>
<organism evidence="2 3">
    <name type="scientific">Cymbomonas tetramitiformis</name>
    <dbReference type="NCBI Taxonomy" id="36881"/>
    <lineage>
        <taxon>Eukaryota</taxon>
        <taxon>Viridiplantae</taxon>
        <taxon>Chlorophyta</taxon>
        <taxon>Pyramimonadophyceae</taxon>
        <taxon>Pyramimonadales</taxon>
        <taxon>Pyramimonadaceae</taxon>
        <taxon>Cymbomonas</taxon>
    </lineage>
</organism>
<dbReference type="EMBL" id="LGRX02032190">
    <property type="protein sequence ID" value="KAK3244159.1"/>
    <property type="molecule type" value="Genomic_DNA"/>
</dbReference>
<reference evidence="2 3" key="1">
    <citation type="journal article" date="2015" name="Genome Biol. Evol.">
        <title>Comparative Genomics of a Bacterivorous Green Alga Reveals Evolutionary Causalities and Consequences of Phago-Mixotrophic Mode of Nutrition.</title>
        <authorList>
            <person name="Burns J.A."/>
            <person name="Paasch A."/>
            <person name="Narechania A."/>
            <person name="Kim E."/>
        </authorList>
    </citation>
    <scope>NUCLEOTIDE SEQUENCE [LARGE SCALE GENOMIC DNA]</scope>
    <source>
        <strain evidence="2 3">PLY_AMNH</strain>
    </source>
</reference>
<proteinExistence type="predicted"/>
<evidence type="ECO:0000313" key="3">
    <source>
        <dbReference type="Proteomes" id="UP001190700"/>
    </source>
</evidence>
<protein>
    <submittedName>
        <fullName evidence="2">Uncharacterized protein</fullName>
    </submittedName>
</protein>